<feature type="transmembrane region" description="Helical" evidence="6">
    <location>
        <begin position="149"/>
        <end position="170"/>
    </location>
</feature>
<keyword evidence="4 6" id="KW-1133">Transmembrane helix</keyword>
<dbReference type="InterPro" id="IPR036259">
    <property type="entry name" value="MFS_trans_sf"/>
</dbReference>
<feature type="transmembrane region" description="Helical" evidence="6">
    <location>
        <begin position="117"/>
        <end position="137"/>
    </location>
</feature>
<feature type="transmembrane region" description="Helical" evidence="6">
    <location>
        <begin position="62"/>
        <end position="80"/>
    </location>
</feature>
<dbReference type="SUPFAM" id="SSF103473">
    <property type="entry name" value="MFS general substrate transporter"/>
    <property type="match status" value="1"/>
</dbReference>
<organism evidence="8 9">
    <name type="scientific">Chytriomyces confervae</name>
    <dbReference type="NCBI Taxonomy" id="246404"/>
    <lineage>
        <taxon>Eukaryota</taxon>
        <taxon>Fungi</taxon>
        <taxon>Fungi incertae sedis</taxon>
        <taxon>Chytridiomycota</taxon>
        <taxon>Chytridiomycota incertae sedis</taxon>
        <taxon>Chytridiomycetes</taxon>
        <taxon>Chytridiales</taxon>
        <taxon>Chytriomycetaceae</taxon>
        <taxon>Chytriomyces</taxon>
    </lineage>
</organism>
<evidence type="ECO:0000259" key="7">
    <source>
        <dbReference type="PROSITE" id="PS50850"/>
    </source>
</evidence>
<keyword evidence="3 6" id="KW-0812">Transmembrane</keyword>
<dbReference type="EMBL" id="QEAP01000258">
    <property type="protein sequence ID" value="TPX71283.1"/>
    <property type="molecule type" value="Genomic_DNA"/>
</dbReference>
<dbReference type="GO" id="GO:0016020">
    <property type="term" value="C:membrane"/>
    <property type="evidence" value="ECO:0007669"/>
    <property type="project" value="UniProtKB-SubCell"/>
</dbReference>
<evidence type="ECO:0000313" key="9">
    <source>
        <dbReference type="Proteomes" id="UP000320333"/>
    </source>
</evidence>
<accession>A0A507F4V4</accession>
<dbReference type="InterPro" id="IPR020846">
    <property type="entry name" value="MFS_dom"/>
</dbReference>
<dbReference type="PANTHER" id="PTHR23506:SF23">
    <property type="entry name" value="GH10249P"/>
    <property type="match status" value="1"/>
</dbReference>
<evidence type="ECO:0000313" key="8">
    <source>
        <dbReference type="EMBL" id="TPX71283.1"/>
    </source>
</evidence>
<name>A0A507F4V4_9FUNG</name>
<keyword evidence="9" id="KW-1185">Reference proteome</keyword>
<feature type="transmembrane region" description="Helical" evidence="6">
    <location>
        <begin position="86"/>
        <end position="105"/>
    </location>
</feature>
<keyword evidence="2" id="KW-0813">Transport</keyword>
<dbReference type="STRING" id="246404.A0A507F4V4"/>
<proteinExistence type="predicted"/>
<reference evidence="8 9" key="1">
    <citation type="journal article" date="2019" name="Sci. Rep.">
        <title>Comparative genomics of chytrid fungi reveal insights into the obligate biotrophic and pathogenic lifestyle of Synchytrium endobioticum.</title>
        <authorList>
            <person name="van de Vossenberg B.T.L.H."/>
            <person name="Warris S."/>
            <person name="Nguyen H.D.T."/>
            <person name="van Gent-Pelzer M.P.E."/>
            <person name="Joly D.L."/>
            <person name="van de Geest H.C."/>
            <person name="Bonants P.J.M."/>
            <person name="Smith D.S."/>
            <person name="Levesque C.A."/>
            <person name="van der Lee T.A.J."/>
        </authorList>
    </citation>
    <scope>NUCLEOTIDE SEQUENCE [LARGE SCALE GENOMIC DNA]</scope>
    <source>
        <strain evidence="8 9">CBS 675.73</strain>
    </source>
</reference>
<comment type="caution">
    <text evidence="8">The sequence shown here is derived from an EMBL/GenBank/DDBJ whole genome shotgun (WGS) entry which is preliminary data.</text>
</comment>
<keyword evidence="5 6" id="KW-0472">Membrane</keyword>
<dbReference type="InterPro" id="IPR050930">
    <property type="entry name" value="MFS_Vesicular_Transporter"/>
</dbReference>
<evidence type="ECO:0000256" key="3">
    <source>
        <dbReference type="ARBA" id="ARBA00022692"/>
    </source>
</evidence>
<dbReference type="OrthoDB" id="5086884at2759"/>
<dbReference type="Proteomes" id="UP000320333">
    <property type="component" value="Unassembled WGS sequence"/>
</dbReference>
<dbReference type="PROSITE" id="PS50850">
    <property type="entry name" value="MFS"/>
    <property type="match status" value="1"/>
</dbReference>
<gene>
    <name evidence="8" type="ORF">CcCBS67573_g06265</name>
</gene>
<evidence type="ECO:0000256" key="1">
    <source>
        <dbReference type="ARBA" id="ARBA00004141"/>
    </source>
</evidence>
<evidence type="ECO:0000256" key="2">
    <source>
        <dbReference type="ARBA" id="ARBA00022448"/>
    </source>
</evidence>
<feature type="domain" description="Major facilitator superfamily (MFS) profile" evidence="7">
    <location>
        <begin position="1"/>
        <end position="182"/>
    </location>
</feature>
<dbReference type="Gene3D" id="1.20.1250.20">
    <property type="entry name" value="MFS general substrate transporter like domains"/>
    <property type="match status" value="1"/>
</dbReference>
<dbReference type="PANTHER" id="PTHR23506">
    <property type="entry name" value="GH10249P"/>
    <property type="match status" value="1"/>
</dbReference>
<evidence type="ECO:0000256" key="4">
    <source>
        <dbReference type="ARBA" id="ARBA00022989"/>
    </source>
</evidence>
<dbReference type="AlphaFoldDB" id="A0A507F4V4"/>
<dbReference type="GO" id="GO:0022857">
    <property type="term" value="F:transmembrane transporter activity"/>
    <property type="evidence" value="ECO:0007669"/>
    <property type="project" value="InterPro"/>
</dbReference>
<evidence type="ECO:0000256" key="5">
    <source>
        <dbReference type="ARBA" id="ARBA00023136"/>
    </source>
</evidence>
<protein>
    <recommendedName>
        <fullName evidence="7">Major facilitator superfamily (MFS) profile domain-containing protein</fullName>
    </recommendedName>
</protein>
<comment type="subcellular location">
    <subcellularLocation>
        <location evidence="1">Membrane</location>
        <topology evidence="1">Multi-pass membrane protein</topology>
    </subcellularLocation>
</comment>
<feature type="transmembrane region" description="Helical" evidence="6">
    <location>
        <begin position="35"/>
        <end position="55"/>
    </location>
</feature>
<sequence length="182" mass="19495">MHQKPALSFVQNGIEPTLPLYFNQAFGFEAEQIGVSYLALIVPYVVGGLLGGYLYDKLGMRSTFLAGFIPTCIAVFIASIPSNFPAFVAQLCFLGLCLGMAVVPISPAIPHSVPTEFASLAYSLMTIVWALGIWVGPSVGTVVFLKFGWMWQMILFGGVLALSSLAVLALPNTVLKGEDRSS</sequence>
<dbReference type="InterPro" id="IPR011701">
    <property type="entry name" value="MFS"/>
</dbReference>
<dbReference type="Pfam" id="PF07690">
    <property type="entry name" value="MFS_1"/>
    <property type="match status" value="1"/>
</dbReference>
<evidence type="ECO:0000256" key="6">
    <source>
        <dbReference type="SAM" id="Phobius"/>
    </source>
</evidence>